<gene>
    <name evidence="3" type="ORF">VAT7223_03769</name>
</gene>
<dbReference type="GO" id="GO:0006313">
    <property type="term" value="P:DNA transposition"/>
    <property type="evidence" value="ECO:0007669"/>
    <property type="project" value="InterPro"/>
</dbReference>
<dbReference type="AlphaFoldDB" id="A0A1C3J1K3"/>
<dbReference type="SUPFAM" id="SSF46689">
    <property type="entry name" value="Homeodomain-like"/>
    <property type="match status" value="1"/>
</dbReference>
<protein>
    <submittedName>
        <fullName evidence="3">Transposase</fullName>
    </submittedName>
</protein>
<feature type="coiled-coil region" evidence="2">
    <location>
        <begin position="114"/>
        <end position="148"/>
    </location>
</feature>
<dbReference type="Proteomes" id="UP000092876">
    <property type="component" value="Unassembled WGS sequence"/>
</dbReference>
<dbReference type="RefSeq" id="WP_065680084.1">
    <property type="nucleotide sequence ID" value="NZ_JBFSVJ010000004.1"/>
</dbReference>
<organism evidence="3 4">
    <name type="scientific">Vibrio atlanticus</name>
    <dbReference type="NCBI Taxonomy" id="693153"/>
    <lineage>
        <taxon>Bacteria</taxon>
        <taxon>Pseudomonadati</taxon>
        <taxon>Pseudomonadota</taxon>
        <taxon>Gammaproteobacteria</taxon>
        <taxon>Vibrionales</taxon>
        <taxon>Vibrionaceae</taxon>
        <taxon>Vibrio</taxon>
    </lineage>
</organism>
<sequence length="166" mass="19006">MSRISVERKEAILKKLLPPYSMSVKEVSEEEGISTATLYHWRQQLRRSGAAVPNSNTSSEQWSAQTKLAIVAESYSMTESELSQYCREKGLFPEQIQSWRSECMQGFKSSKEQEAEAKKQAKADKLEIKELKKDLRLKEKALAETAALLVLRKKLRAFYGEEPEDD</sequence>
<reference evidence="4" key="1">
    <citation type="submission" date="2016-06" db="EMBL/GenBank/DDBJ databases">
        <authorList>
            <person name="Rodrigo-Torres Lidia"/>
            <person name="Arahal R.David."/>
        </authorList>
    </citation>
    <scope>NUCLEOTIDE SEQUENCE [LARGE SCALE GENOMIC DNA]</scope>
    <source>
        <strain evidence="4">CECT 7223</strain>
    </source>
</reference>
<dbReference type="GO" id="GO:0004803">
    <property type="term" value="F:transposase activity"/>
    <property type="evidence" value="ECO:0007669"/>
    <property type="project" value="InterPro"/>
</dbReference>
<evidence type="ECO:0000313" key="4">
    <source>
        <dbReference type="Proteomes" id="UP000092876"/>
    </source>
</evidence>
<dbReference type="GO" id="GO:0003677">
    <property type="term" value="F:DNA binding"/>
    <property type="evidence" value="ECO:0007669"/>
    <property type="project" value="InterPro"/>
</dbReference>
<keyword evidence="2" id="KW-0175">Coiled coil</keyword>
<proteinExistence type="inferred from homology"/>
<evidence type="ECO:0000313" key="3">
    <source>
        <dbReference type="EMBL" id="SBS67549.1"/>
    </source>
</evidence>
<dbReference type="InterPro" id="IPR009057">
    <property type="entry name" value="Homeodomain-like_sf"/>
</dbReference>
<evidence type="ECO:0000256" key="2">
    <source>
        <dbReference type="SAM" id="Coils"/>
    </source>
</evidence>
<dbReference type="InterPro" id="IPR002514">
    <property type="entry name" value="Transposase_8"/>
</dbReference>
<evidence type="ECO:0000256" key="1">
    <source>
        <dbReference type="ARBA" id="ARBA00009964"/>
    </source>
</evidence>
<comment type="similarity">
    <text evidence="1">Belongs to the transposase 8 family.</text>
</comment>
<dbReference type="Pfam" id="PF01527">
    <property type="entry name" value="HTH_Tnp_1"/>
    <property type="match status" value="2"/>
</dbReference>
<dbReference type="EMBL" id="FLQP01000063">
    <property type="protein sequence ID" value="SBS67549.1"/>
    <property type="molecule type" value="Genomic_DNA"/>
</dbReference>
<accession>A0A1C3J1K3</accession>
<name>A0A1C3J1K3_9VIBR</name>